<dbReference type="PROSITE" id="PS00475">
    <property type="entry name" value="RIBOSOMAL_L15"/>
    <property type="match status" value="1"/>
</dbReference>
<proteinExistence type="inferred from homology"/>
<evidence type="ECO:0000313" key="9">
    <source>
        <dbReference type="Proteomes" id="UP000316196"/>
    </source>
</evidence>
<comment type="function">
    <text evidence="4">Binds to the 23S rRNA.</text>
</comment>
<feature type="domain" description="Large ribosomal subunit protein uL15/eL18" evidence="7">
    <location>
        <begin position="77"/>
        <end position="145"/>
    </location>
</feature>
<dbReference type="InterPro" id="IPR005749">
    <property type="entry name" value="Ribosomal_uL15_bac-type"/>
</dbReference>
<evidence type="ECO:0000259" key="7">
    <source>
        <dbReference type="Pfam" id="PF00828"/>
    </source>
</evidence>
<comment type="caution">
    <text evidence="8">The sequence shown here is derived from an EMBL/GenBank/DDBJ whole genome shotgun (WGS) entry which is preliminary data.</text>
</comment>
<dbReference type="GO" id="GO:0022625">
    <property type="term" value="C:cytosolic large ribosomal subunit"/>
    <property type="evidence" value="ECO:0007669"/>
    <property type="project" value="TreeGrafter"/>
</dbReference>
<dbReference type="SUPFAM" id="SSF52080">
    <property type="entry name" value="Ribosomal proteins L15p and L18e"/>
    <property type="match status" value="1"/>
</dbReference>
<sequence length="151" mass="15992">MVLKIHDLKPAPGAKKSKVRVGRGEAGKGGKTAGRGTKGTGARKNVPEYFEGGSMPMHMRVPKLRGFKNPFRVEYQVINLDRIEKHFPQGGSVDADALVEKGLVRAGYPVKVLGTGELTVKVDLKVDKISASAKAKVEKAGGSVVTPGDDA</sequence>
<evidence type="ECO:0000256" key="1">
    <source>
        <dbReference type="ARBA" id="ARBA00007320"/>
    </source>
</evidence>
<dbReference type="EMBL" id="VFOR01000001">
    <property type="protein sequence ID" value="TQL63255.1"/>
    <property type="molecule type" value="Genomic_DNA"/>
</dbReference>
<evidence type="ECO:0000256" key="2">
    <source>
        <dbReference type="ARBA" id="ARBA00022980"/>
    </source>
</evidence>
<evidence type="ECO:0000256" key="6">
    <source>
        <dbReference type="SAM" id="MobiDB-lite"/>
    </source>
</evidence>
<dbReference type="PANTHER" id="PTHR12934:SF11">
    <property type="entry name" value="LARGE RIBOSOMAL SUBUNIT PROTEIN UL15M"/>
    <property type="match status" value="1"/>
</dbReference>
<dbReference type="GO" id="GO:0003735">
    <property type="term" value="F:structural constituent of ribosome"/>
    <property type="evidence" value="ECO:0007669"/>
    <property type="project" value="InterPro"/>
</dbReference>
<dbReference type="PANTHER" id="PTHR12934">
    <property type="entry name" value="50S RIBOSOMAL PROTEIN L15"/>
    <property type="match status" value="1"/>
</dbReference>
<dbReference type="Pfam" id="PF00828">
    <property type="entry name" value="Ribosomal_L27A"/>
    <property type="match status" value="1"/>
</dbReference>
<feature type="region of interest" description="Disordered" evidence="6">
    <location>
        <begin position="1"/>
        <end position="55"/>
    </location>
</feature>
<dbReference type="Proteomes" id="UP000316196">
    <property type="component" value="Unassembled WGS sequence"/>
</dbReference>
<dbReference type="GO" id="GO:0019843">
    <property type="term" value="F:rRNA binding"/>
    <property type="evidence" value="ECO:0007669"/>
    <property type="project" value="UniProtKB-UniRule"/>
</dbReference>
<protein>
    <recommendedName>
        <fullName evidence="4">Large ribosomal subunit protein uL15</fullName>
    </recommendedName>
</protein>
<dbReference type="InterPro" id="IPR030878">
    <property type="entry name" value="Ribosomal_uL15"/>
</dbReference>
<dbReference type="GO" id="GO:0006412">
    <property type="term" value="P:translation"/>
    <property type="evidence" value="ECO:0007669"/>
    <property type="project" value="UniProtKB-UniRule"/>
</dbReference>
<keyword evidence="3 4" id="KW-0687">Ribonucleoprotein</keyword>
<name>A0A542ZSC6_9ACTN</name>
<gene>
    <name evidence="4" type="primary">rplO</name>
    <name evidence="8" type="ORF">FB460_1057</name>
</gene>
<reference evidence="8 9" key="1">
    <citation type="submission" date="2019-06" db="EMBL/GenBank/DDBJ databases">
        <title>Sequencing the genomes of 1000 actinobacteria strains.</title>
        <authorList>
            <person name="Klenk H.-P."/>
        </authorList>
    </citation>
    <scope>NUCLEOTIDE SEQUENCE [LARGE SCALE GENOMIC DNA]</scope>
    <source>
        <strain evidence="8 9">DSM 8251</strain>
    </source>
</reference>
<dbReference type="HAMAP" id="MF_01341">
    <property type="entry name" value="Ribosomal_uL15"/>
    <property type="match status" value="1"/>
</dbReference>
<accession>A0A542ZSC6</accession>
<dbReference type="Gene3D" id="3.100.10.10">
    <property type="match status" value="1"/>
</dbReference>
<keyword evidence="9" id="KW-1185">Reference proteome</keyword>
<dbReference type="OrthoDB" id="9810293at2"/>
<feature type="compositionally biased region" description="Gly residues" evidence="6">
    <location>
        <begin position="29"/>
        <end position="39"/>
    </location>
</feature>
<evidence type="ECO:0000256" key="3">
    <source>
        <dbReference type="ARBA" id="ARBA00023274"/>
    </source>
</evidence>
<dbReference type="NCBIfam" id="TIGR01071">
    <property type="entry name" value="rplO_bact"/>
    <property type="match status" value="1"/>
</dbReference>
<dbReference type="RefSeq" id="WP_142092997.1">
    <property type="nucleotide sequence ID" value="NZ_BAAAMD010000001.1"/>
</dbReference>
<keyword evidence="4" id="KW-0694">RNA-binding</keyword>
<dbReference type="InterPro" id="IPR001196">
    <property type="entry name" value="Ribosomal_uL15_CS"/>
</dbReference>
<evidence type="ECO:0000256" key="5">
    <source>
        <dbReference type="RuleBase" id="RU003888"/>
    </source>
</evidence>
<evidence type="ECO:0000256" key="4">
    <source>
        <dbReference type="HAMAP-Rule" id="MF_01341"/>
    </source>
</evidence>
<organism evidence="8 9">
    <name type="scientific">Propioniferax innocua</name>
    <dbReference type="NCBI Taxonomy" id="1753"/>
    <lineage>
        <taxon>Bacteria</taxon>
        <taxon>Bacillati</taxon>
        <taxon>Actinomycetota</taxon>
        <taxon>Actinomycetes</taxon>
        <taxon>Propionibacteriales</taxon>
        <taxon>Propionibacteriaceae</taxon>
        <taxon>Propioniferax</taxon>
    </lineage>
</organism>
<dbReference type="InterPro" id="IPR021131">
    <property type="entry name" value="Ribosomal_uL15/eL18"/>
</dbReference>
<dbReference type="AlphaFoldDB" id="A0A542ZSC6"/>
<keyword evidence="4" id="KW-0699">rRNA-binding</keyword>
<keyword evidence="2 4" id="KW-0689">Ribosomal protein</keyword>
<comment type="subunit">
    <text evidence="4">Part of the 50S ribosomal subunit.</text>
</comment>
<evidence type="ECO:0000313" key="8">
    <source>
        <dbReference type="EMBL" id="TQL63255.1"/>
    </source>
</evidence>
<dbReference type="InterPro" id="IPR036227">
    <property type="entry name" value="Ribosomal_uL15/eL18_sf"/>
</dbReference>
<comment type="similarity">
    <text evidence="1 4 5">Belongs to the universal ribosomal protein uL15 family.</text>
</comment>